<name>A0ABD2IY30_9BILA</name>
<dbReference type="AlphaFoldDB" id="A0ABD2IY30"/>
<accession>A0ABD2IY30</accession>
<evidence type="ECO:0000313" key="2">
    <source>
        <dbReference type="Proteomes" id="UP001620626"/>
    </source>
</evidence>
<evidence type="ECO:0000313" key="1">
    <source>
        <dbReference type="EMBL" id="KAL3084583.1"/>
    </source>
</evidence>
<protein>
    <submittedName>
        <fullName evidence="1">Uncharacterized protein</fullName>
    </submittedName>
</protein>
<gene>
    <name evidence="1" type="ORF">niasHT_035657</name>
</gene>
<dbReference type="Proteomes" id="UP001620626">
    <property type="component" value="Unassembled WGS sequence"/>
</dbReference>
<dbReference type="EMBL" id="JBICBT010001074">
    <property type="protein sequence ID" value="KAL3084583.1"/>
    <property type="molecule type" value="Genomic_DNA"/>
</dbReference>
<proteinExistence type="predicted"/>
<organism evidence="1 2">
    <name type="scientific">Heterodera trifolii</name>
    <dbReference type="NCBI Taxonomy" id="157864"/>
    <lineage>
        <taxon>Eukaryota</taxon>
        <taxon>Metazoa</taxon>
        <taxon>Ecdysozoa</taxon>
        <taxon>Nematoda</taxon>
        <taxon>Chromadorea</taxon>
        <taxon>Rhabditida</taxon>
        <taxon>Tylenchina</taxon>
        <taxon>Tylenchomorpha</taxon>
        <taxon>Tylenchoidea</taxon>
        <taxon>Heteroderidae</taxon>
        <taxon>Heteroderinae</taxon>
        <taxon>Heterodera</taxon>
    </lineage>
</organism>
<keyword evidence="2" id="KW-1185">Reference proteome</keyword>
<reference evidence="1 2" key="1">
    <citation type="submission" date="2024-10" db="EMBL/GenBank/DDBJ databases">
        <authorList>
            <person name="Kim D."/>
        </authorList>
    </citation>
    <scope>NUCLEOTIDE SEQUENCE [LARGE SCALE GENOMIC DNA]</scope>
    <source>
        <strain evidence="1">BH-2024</strain>
    </source>
</reference>
<comment type="caution">
    <text evidence="1">The sequence shown here is derived from an EMBL/GenBank/DDBJ whole genome shotgun (WGS) entry which is preliminary data.</text>
</comment>
<sequence length="646" mass="74226">MTVFVLLLLDESKFESPVQLAQAREYFDCSGRSLRGAAFRSLEGIISTSMVRCQREEEFDLVKIKFDANVHMLPMTNTLLELLKLFAQYIDVVLPNEFRGDQQPQNVEGHSLIKPSDQLHLSPDYATNDDDLKLLTENENKTVKVEAEMPFAETMPALTTPMNGTAEVQKRRFWLPNELIHELLLWVRPSYFWRVRQMLTTSAILCPLLMGGKNAITWHQPYDVWTKEMSHLDRTFGGGKQFALLCRSHSQSLPGNFIRYLQTHSDGTMTVFVLLLLDESKFESPVQLAQAREYFDCSGRSLRGAAFRSLEGIISTSMVRCQREEEFDLVKIKFDANVHMLPMTNTLLELLKLFAQYIDVVLPNEFRGDQQPQNVEGHSLIKPSDQLHLSPDYATNDDDLKLLTENENKTVKVEAEMPFAETMPALTTPMNGTAEVQKRRFWLPNELIHELLLWVRPSYFWRVRQMLTTSAILCPLFMGGKHAITWHQPYDVWTKEMSHLDRTFGGGKQFALLCRSHSQSLPGNFIRYLQTHSDGTMTVFVLLLLDESKFESPVQLAQAREYFDCSGRSLRGAAFRSLEGIISTSMVRCQREEEFDLVKIKFDANVHMLPMTNTLLELLKLFAQYIDVVLPNEFRGDQQPQNVEDV</sequence>